<accession>A0A180GSC7</accession>
<dbReference type="EMBL" id="ADAS02000035">
    <property type="protein sequence ID" value="OAV94863.1"/>
    <property type="molecule type" value="Genomic_DNA"/>
</dbReference>
<feature type="signal peptide" evidence="1">
    <location>
        <begin position="1"/>
        <end position="28"/>
    </location>
</feature>
<evidence type="ECO:0000313" key="3">
    <source>
        <dbReference type="EnsemblFungi" id="PTTG_26850-t43_1-p1"/>
    </source>
</evidence>
<evidence type="ECO:0000313" key="4">
    <source>
        <dbReference type="Proteomes" id="UP000005240"/>
    </source>
</evidence>
<organism evidence="2">
    <name type="scientific">Puccinia triticina (isolate 1-1 / race 1 (BBBD))</name>
    <name type="common">Brown leaf rust fungus</name>
    <dbReference type="NCBI Taxonomy" id="630390"/>
    <lineage>
        <taxon>Eukaryota</taxon>
        <taxon>Fungi</taxon>
        <taxon>Dikarya</taxon>
        <taxon>Basidiomycota</taxon>
        <taxon>Pucciniomycotina</taxon>
        <taxon>Pucciniomycetes</taxon>
        <taxon>Pucciniales</taxon>
        <taxon>Pucciniaceae</taxon>
        <taxon>Puccinia</taxon>
    </lineage>
</organism>
<reference evidence="3 4" key="3">
    <citation type="journal article" date="2017" name="G3 (Bethesda)">
        <title>Comparative analysis highlights variable genome content of wheat rusts and divergence of the mating loci.</title>
        <authorList>
            <person name="Cuomo C.A."/>
            <person name="Bakkeren G."/>
            <person name="Khalil H.B."/>
            <person name="Panwar V."/>
            <person name="Joly D."/>
            <person name="Linning R."/>
            <person name="Sakthikumar S."/>
            <person name="Song X."/>
            <person name="Adiconis X."/>
            <person name="Fan L."/>
            <person name="Goldberg J.M."/>
            <person name="Levin J.Z."/>
            <person name="Young S."/>
            <person name="Zeng Q."/>
            <person name="Anikster Y."/>
            <person name="Bruce M."/>
            <person name="Wang M."/>
            <person name="Yin C."/>
            <person name="McCallum B."/>
            <person name="Szabo L.J."/>
            <person name="Hulbert S."/>
            <person name="Chen X."/>
            <person name="Fellers J.P."/>
        </authorList>
    </citation>
    <scope>NUCLEOTIDE SEQUENCE</scope>
    <source>
        <strain evidence="3">isolate 1-1 / race 1 (BBBD)</strain>
        <strain evidence="4">Isolate 1-1 / race 1 (BBBD)</strain>
    </source>
</reference>
<reference evidence="2" key="1">
    <citation type="submission" date="2009-11" db="EMBL/GenBank/DDBJ databases">
        <authorList>
            <consortium name="The Broad Institute Genome Sequencing Platform"/>
            <person name="Ward D."/>
            <person name="Feldgarden M."/>
            <person name="Earl A."/>
            <person name="Young S.K."/>
            <person name="Zeng Q."/>
            <person name="Koehrsen M."/>
            <person name="Alvarado L."/>
            <person name="Berlin A."/>
            <person name="Bochicchio J."/>
            <person name="Borenstein D."/>
            <person name="Chapman S.B."/>
            <person name="Chen Z."/>
            <person name="Engels R."/>
            <person name="Freedman E."/>
            <person name="Gellesch M."/>
            <person name="Goldberg J."/>
            <person name="Griggs A."/>
            <person name="Gujja S."/>
            <person name="Heilman E."/>
            <person name="Heiman D."/>
            <person name="Hepburn T."/>
            <person name="Howarth C."/>
            <person name="Jen D."/>
            <person name="Larson L."/>
            <person name="Lewis B."/>
            <person name="Mehta T."/>
            <person name="Park D."/>
            <person name="Pearson M."/>
            <person name="Roberts A."/>
            <person name="Saif S."/>
            <person name="Shea T."/>
            <person name="Shenoy N."/>
            <person name="Sisk P."/>
            <person name="Stolte C."/>
            <person name="Sykes S."/>
            <person name="Thomson T."/>
            <person name="Walk T."/>
            <person name="White J."/>
            <person name="Yandava C."/>
            <person name="Izard J."/>
            <person name="Baranova O.V."/>
            <person name="Blanton J.M."/>
            <person name="Tanner A.C."/>
            <person name="Dewhirst F.E."/>
            <person name="Haas B."/>
            <person name="Nusbaum C."/>
            <person name="Birren B."/>
        </authorList>
    </citation>
    <scope>NUCLEOTIDE SEQUENCE [LARGE SCALE GENOMIC DNA]</scope>
    <source>
        <strain evidence="2">1-1 BBBD Race 1</strain>
    </source>
</reference>
<reference evidence="3" key="4">
    <citation type="submission" date="2025-05" db="UniProtKB">
        <authorList>
            <consortium name="EnsemblFungi"/>
        </authorList>
    </citation>
    <scope>IDENTIFICATION</scope>
    <source>
        <strain evidence="3">isolate 1-1 / race 1 (BBBD)</strain>
    </source>
</reference>
<keyword evidence="1" id="KW-0732">Signal</keyword>
<evidence type="ECO:0000313" key="2">
    <source>
        <dbReference type="EMBL" id="OAV94863.1"/>
    </source>
</evidence>
<proteinExistence type="predicted"/>
<dbReference type="VEuPathDB" id="FungiDB:PTTG_26850"/>
<dbReference type="Proteomes" id="UP000005240">
    <property type="component" value="Unassembled WGS sequence"/>
</dbReference>
<name>A0A180GSC7_PUCT1</name>
<feature type="chain" id="PRO_5008110218" evidence="1">
    <location>
        <begin position="29"/>
        <end position="245"/>
    </location>
</feature>
<reference evidence="2" key="2">
    <citation type="submission" date="2016-05" db="EMBL/GenBank/DDBJ databases">
        <title>Comparative analysis highlights variable genome content of wheat rusts and divergence of the mating loci.</title>
        <authorList>
            <person name="Cuomo C.A."/>
            <person name="Bakkeren G."/>
            <person name="Szabo L."/>
            <person name="Khalil H."/>
            <person name="Joly D."/>
            <person name="Goldberg J."/>
            <person name="Young S."/>
            <person name="Zeng Q."/>
            <person name="Fellers J."/>
        </authorList>
    </citation>
    <scope>NUCLEOTIDE SEQUENCE [LARGE SCALE GENOMIC DNA]</scope>
    <source>
        <strain evidence="2">1-1 BBBD Race 1</strain>
    </source>
</reference>
<sequence>MRLACRDTLLWFSLWLISQGAIAPPTNALPQFTLETVISDLSKVQHDVKEAKLHFTRVGLDKHYKTRLDFLDQQIKTLGELIDKKYFLMSLIRGGKEASDHEHNRNGVKLGDPFIETERILSNFIILLTVFLWPEIDAYSRDREHHPFRKAIFQAVCLMLKHNLAQPTTVQQMLCDSVISRQLLRCGLMEDEMKSPPITLEDHDWESRKKSKLPTLFRDNFWYQMVQRKPHYSLIKISSASASNP</sequence>
<dbReference type="EnsemblFungi" id="PTTG_26850-t43_1">
    <property type="protein sequence ID" value="PTTG_26850-t43_1-p1"/>
    <property type="gene ID" value="PTTG_26850"/>
</dbReference>
<protein>
    <submittedName>
        <fullName evidence="2 3">Uncharacterized protein</fullName>
    </submittedName>
</protein>
<keyword evidence="4" id="KW-1185">Reference proteome</keyword>
<dbReference type="AlphaFoldDB" id="A0A180GSC7"/>
<evidence type="ECO:0000256" key="1">
    <source>
        <dbReference type="SAM" id="SignalP"/>
    </source>
</evidence>
<gene>
    <name evidence="2" type="ORF">PTTG_26850</name>
</gene>
<dbReference type="OrthoDB" id="10294978at2759"/>